<keyword evidence="3" id="KW-1185">Reference proteome</keyword>
<evidence type="ECO:0000313" key="2">
    <source>
        <dbReference type="EMBL" id="KAG7442894.1"/>
    </source>
</evidence>
<dbReference type="RefSeq" id="XP_043036394.1">
    <property type="nucleotide sequence ID" value="XM_043186985.1"/>
</dbReference>
<feature type="transmembrane region" description="Helical" evidence="1">
    <location>
        <begin position="31"/>
        <end position="50"/>
    </location>
</feature>
<organism evidence="2 3">
    <name type="scientific">Guyanagaster necrorhizus</name>
    <dbReference type="NCBI Taxonomy" id="856835"/>
    <lineage>
        <taxon>Eukaryota</taxon>
        <taxon>Fungi</taxon>
        <taxon>Dikarya</taxon>
        <taxon>Basidiomycota</taxon>
        <taxon>Agaricomycotina</taxon>
        <taxon>Agaricomycetes</taxon>
        <taxon>Agaricomycetidae</taxon>
        <taxon>Agaricales</taxon>
        <taxon>Marasmiineae</taxon>
        <taxon>Physalacriaceae</taxon>
        <taxon>Guyanagaster</taxon>
    </lineage>
</organism>
<feature type="transmembrane region" description="Helical" evidence="1">
    <location>
        <begin position="62"/>
        <end position="88"/>
    </location>
</feature>
<dbReference type="OrthoDB" id="3038148at2759"/>
<evidence type="ECO:0000313" key="3">
    <source>
        <dbReference type="Proteomes" id="UP000812287"/>
    </source>
</evidence>
<dbReference type="GeneID" id="66109282"/>
<feature type="transmembrane region" description="Helical" evidence="1">
    <location>
        <begin position="109"/>
        <end position="129"/>
    </location>
</feature>
<dbReference type="Proteomes" id="UP000812287">
    <property type="component" value="Unassembled WGS sequence"/>
</dbReference>
<gene>
    <name evidence="2" type="ORF">BT62DRAFT_935622</name>
</gene>
<keyword evidence="1" id="KW-0812">Transmembrane</keyword>
<dbReference type="EMBL" id="MU250548">
    <property type="protein sequence ID" value="KAG7442894.1"/>
    <property type="molecule type" value="Genomic_DNA"/>
</dbReference>
<dbReference type="AlphaFoldDB" id="A0A9P8APE5"/>
<accession>A0A9P8APE5</accession>
<keyword evidence="1" id="KW-1133">Transmembrane helix</keyword>
<sequence length="220" mass="24188">MSVTGLVSTIFADSAMIWRCWMVWGKRWPIVAPPILFLISGSVLKALAIYKRNTGQAGLLDLPLILYMAFTLATTLWCTLMIIIHILSVRKASTALERPTKLYRHIIELLVESSGLYAITLIPNIALLASQNMANYYMETMGAITRGVAPTLLIGGVGAGHAWPEDFWQGSVTSSLRFGTQSGDSGQMSSQDDATQSVVRYNDLECLPDREDNLNESVSE</sequence>
<keyword evidence="1" id="KW-0472">Membrane</keyword>
<proteinExistence type="predicted"/>
<comment type="caution">
    <text evidence="2">The sequence shown here is derived from an EMBL/GenBank/DDBJ whole genome shotgun (WGS) entry which is preliminary data.</text>
</comment>
<protein>
    <submittedName>
        <fullName evidence="2">Uncharacterized protein</fullName>
    </submittedName>
</protein>
<name>A0A9P8APE5_9AGAR</name>
<evidence type="ECO:0000256" key="1">
    <source>
        <dbReference type="SAM" id="Phobius"/>
    </source>
</evidence>
<reference evidence="2" key="1">
    <citation type="submission" date="2020-11" db="EMBL/GenBank/DDBJ databases">
        <title>Adaptations for nitrogen fixation in a non-lichenized fungal sporocarp promotes dispersal by wood-feeding termites.</title>
        <authorList>
            <consortium name="DOE Joint Genome Institute"/>
            <person name="Koch R.A."/>
            <person name="Yoon G."/>
            <person name="Arayal U."/>
            <person name="Lail K."/>
            <person name="Amirebrahimi M."/>
            <person name="Labutti K."/>
            <person name="Lipzen A."/>
            <person name="Riley R."/>
            <person name="Barry K."/>
            <person name="Henrissat B."/>
            <person name="Grigoriev I.V."/>
            <person name="Herr J.R."/>
            <person name="Aime M.C."/>
        </authorList>
    </citation>
    <scope>NUCLEOTIDE SEQUENCE</scope>
    <source>
        <strain evidence="2">MCA 3950</strain>
    </source>
</reference>